<dbReference type="PANTHER" id="PTHR46696:SF1">
    <property type="entry name" value="CYTOCHROME P450 YJIB-RELATED"/>
    <property type="match status" value="1"/>
</dbReference>
<name>A0A367ESY3_9ACTN</name>
<gene>
    <name evidence="3" type="ORF">DQ392_09850</name>
</gene>
<accession>A0A367ESY3</accession>
<sequence>MPFPRPEPGAGAGAAPAGPPPGCPAHAAGAGPGGGADGLRRLFGPEADTDPMRLYEKLRSEHGPVAPVLLPGDVRVWLVLGHRENLEVARTPSLFSRDSRYWHAMREGRIPPDHPLAPLTTWQPLCVFADGMEHQRLRQALTDSLSRFESRGIRRYVIRFTHQLIDGFENAGQADLVEQFADQLPLRVITQLFGMEEEYGPQLVKAAKDMIQGTETAVESNDFITDTLQRLVERKRVEPAHDVASKLIEHPAGLSDDEVREHLRVTLVSANEPTVNLIANTLRMLLTDRRFRATLAGGHMTLPDALEQVLWDEPPMTTNIGRWATGDTQLAGRKIKAGDMLVLGLAAGNVDPAVRPDLSVPLHGNRSHLAFSAGPHECPGRDLGRAIADTGLDTLLSRLPDLRLAVPHEELRWDSALMSRRLVALPTSFTPPRQAGRARPGETSMSARQPLPPPQPVPGAAVGTQTRRPPPPGEAPAAGAVSPSEPARGTGWAAVKRRLRGRGR</sequence>
<feature type="region of interest" description="Disordered" evidence="2">
    <location>
        <begin position="1"/>
        <end position="45"/>
    </location>
</feature>
<feature type="compositionally biased region" description="Basic residues" evidence="2">
    <location>
        <begin position="495"/>
        <end position="504"/>
    </location>
</feature>
<reference evidence="3 4" key="1">
    <citation type="submission" date="2018-06" db="EMBL/GenBank/DDBJ databases">
        <title>Streptomyces reniochalinae sp. nov. and Streptomyces diacarnus sp. nov. from marine sponges.</title>
        <authorList>
            <person name="Li L."/>
        </authorList>
    </citation>
    <scope>NUCLEOTIDE SEQUENCE [LARGE SCALE GENOMIC DNA]</scope>
    <source>
        <strain evidence="3 4">LHW50302</strain>
    </source>
</reference>
<dbReference type="EMBL" id="QOIM01000028">
    <property type="protein sequence ID" value="RCG20290.1"/>
    <property type="molecule type" value="Genomic_DNA"/>
</dbReference>
<dbReference type="GO" id="GO:0004497">
    <property type="term" value="F:monooxygenase activity"/>
    <property type="evidence" value="ECO:0007669"/>
    <property type="project" value="InterPro"/>
</dbReference>
<dbReference type="InterPro" id="IPR036396">
    <property type="entry name" value="Cyt_P450_sf"/>
</dbReference>
<dbReference type="InterPro" id="IPR017972">
    <property type="entry name" value="Cyt_P450_CS"/>
</dbReference>
<dbReference type="PRINTS" id="PR00359">
    <property type="entry name" value="BP450"/>
</dbReference>
<dbReference type="CDD" id="cd20623">
    <property type="entry name" value="CYP_unk"/>
    <property type="match status" value="1"/>
</dbReference>
<dbReference type="PROSITE" id="PS00086">
    <property type="entry name" value="CYTOCHROME_P450"/>
    <property type="match status" value="1"/>
</dbReference>
<comment type="caution">
    <text evidence="3">The sequence shown here is derived from an EMBL/GenBank/DDBJ whole genome shotgun (WGS) entry which is preliminary data.</text>
</comment>
<dbReference type="GO" id="GO:0016705">
    <property type="term" value="F:oxidoreductase activity, acting on paired donors, with incorporation or reduction of molecular oxygen"/>
    <property type="evidence" value="ECO:0007669"/>
    <property type="project" value="InterPro"/>
</dbReference>
<dbReference type="GO" id="GO:0005506">
    <property type="term" value="F:iron ion binding"/>
    <property type="evidence" value="ECO:0007669"/>
    <property type="project" value="InterPro"/>
</dbReference>
<dbReference type="Proteomes" id="UP000253507">
    <property type="component" value="Unassembled WGS sequence"/>
</dbReference>
<dbReference type="PANTHER" id="PTHR46696">
    <property type="entry name" value="P450, PUTATIVE (EUROFUNG)-RELATED"/>
    <property type="match status" value="1"/>
</dbReference>
<feature type="region of interest" description="Disordered" evidence="2">
    <location>
        <begin position="428"/>
        <end position="504"/>
    </location>
</feature>
<comment type="similarity">
    <text evidence="1">Belongs to the cytochrome P450 family.</text>
</comment>
<organism evidence="3 4">
    <name type="scientific">Streptomyces reniochalinae</name>
    <dbReference type="NCBI Taxonomy" id="2250578"/>
    <lineage>
        <taxon>Bacteria</taxon>
        <taxon>Bacillati</taxon>
        <taxon>Actinomycetota</taxon>
        <taxon>Actinomycetes</taxon>
        <taxon>Kitasatosporales</taxon>
        <taxon>Streptomycetaceae</taxon>
        <taxon>Streptomyces</taxon>
    </lineage>
</organism>
<feature type="compositionally biased region" description="Low complexity" evidence="2">
    <location>
        <begin position="475"/>
        <end position="487"/>
    </location>
</feature>
<proteinExistence type="inferred from homology"/>
<evidence type="ECO:0000313" key="4">
    <source>
        <dbReference type="Proteomes" id="UP000253507"/>
    </source>
</evidence>
<dbReference type="RefSeq" id="WP_114015166.1">
    <property type="nucleotide sequence ID" value="NZ_QOIM01000028.1"/>
</dbReference>
<dbReference type="OrthoDB" id="4133219at2"/>
<dbReference type="Gene3D" id="1.10.630.10">
    <property type="entry name" value="Cytochrome P450"/>
    <property type="match status" value="1"/>
</dbReference>
<dbReference type="GO" id="GO:0020037">
    <property type="term" value="F:heme binding"/>
    <property type="evidence" value="ECO:0007669"/>
    <property type="project" value="InterPro"/>
</dbReference>
<evidence type="ECO:0000256" key="2">
    <source>
        <dbReference type="SAM" id="MobiDB-lite"/>
    </source>
</evidence>
<evidence type="ECO:0000256" key="1">
    <source>
        <dbReference type="ARBA" id="ARBA00010617"/>
    </source>
</evidence>
<protein>
    <submittedName>
        <fullName evidence="3">Cytochrome P450</fullName>
    </submittedName>
</protein>
<keyword evidence="4" id="KW-1185">Reference proteome</keyword>
<dbReference type="InterPro" id="IPR002397">
    <property type="entry name" value="Cyt_P450_B"/>
</dbReference>
<evidence type="ECO:0000313" key="3">
    <source>
        <dbReference type="EMBL" id="RCG20290.1"/>
    </source>
</evidence>
<dbReference type="AlphaFoldDB" id="A0A367ESY3"/>
<dbReference type="SUPFAM" id="SSF48264">
    <property type="entry name" value="Cytochrome P450"/>
    <property type="match status" value="1"/>
</dbReference>